<accession>A0ABS4WV34</accession>
<dbReference type="RefSeq" id="WP_209897651.1">
    <property type="nucleotide sequence ID" value="NZ_BAAAJW010000016.1"/>
</dbReference>
<dbReference type="EMBL" id="JAGIOD010000001">
    <property type="protein sequence ID" value="MBP2380060.1"/>
    <property type="molecule type" value="Genomic_DNA"/>
</dbReference>
<dbReference type="InterPro" id="IPR003870">
    <property type="entry name" value="DUF222"/>
</dbReference>
<feature type="domain" description="DUF222" evidence="2">
    <location>
        <begin position="106"/>
        <end position="327"/>
    </location>
</feature>
<sequence>MNAFAQDFDATGVGDPIQLLLETVRSGGPTAVAELLGDQGHLLVELATDPGRLFTAKDAAAGEYTAVIKRVQEQRAAMDALEMRAMVGLADALRTEIRAEAMAEAAHEPEAAESDETTELLAERSAARDVSMTSRRSPYMADRTLTAARRLVESMPKMLHALATGKITSGVARSTATSVAALTPVQRTQVDAILGARLASLDGCGSQDWDGAVAKAIAESDPEGEVKRHQHARQNRHVTVRRGKNGMASMTAHLPALEAMKVRKRLALEAERLRASGDRRGHQQIQTDSFVDTLLGTEDGMDRTDLDIGVIITDRALLHPGQGDLAHIEGYGPVPAEAVREDLQGPLAEFSGEAEGALGDDAPAARRTLRRLYTHPTTGELVAVESVGRAFPKALARFIRWRDTTCRGPFCDAPILPGTSIVRSRIMKRPGFRSESQQGESEYAQEVQSGAA</sequence>
<dbReference type="Proteomes" id="UP001519290">
    <property type="component" value="Unassembled WGS sequence"/>
</dbReference>
<evidence type="ECO:0000313" key="3">
    <source>
        <dbReference type="EMBL" id="MBP2380060.1"/>
    </source>
</evidence>
<reference evidence="3 4" key="1">
    <citation type="submission" date="2021-03" db="EMBL/GenBank/DDBJ databases">
        <title>Sequencing the genomes of 1000 actinobacteria strains.</title>
        <authorList>
            <person name="Klenk H.-P."/>
        </authorList>
    </citation>
    <scope>NUCLEOTIDE SEQUENCE [LARGE SCALE GENOMIC DNA]</scope>
    <source>
        <strain evidence="3 4">DSM 14566</strain>
    </source>
</reference>
<organism evidence="3 4">
    <name type="scientific">Brachybacterium sacelli</name>
    <dbReference type="NCBI Taxonomy" id="173364"/>
    <lineage>
        <taxon>Bacteria</taxon>
        <taxon>Bacillati</taxon>
        <taxon>Actinomycetota</taxon>
        <taxon>Actinomycetes</taxon>
        <taxon>Micrococcales</taxon>
        <taxon>Dermabacteraceae</taxon>
        <taxon>Brachybacterium</taxon>
    </lineage>
</organism>
<evidence type="ECO:0000259" key="2">
    <source>
        <dbReference type="Pfam" id="PF02720"/>
    </source>
</evidence>
<feature type="region of interest" description="Disordered" evidence="1">
    <location>
        <begin position="431"/>
        <end position="452"/>
    </location>
</feature>
<feature type="compositionally biased region" description="Polar residues" evidence="1">
    <location>
        <begin position="434"/>
        <end position="452"/>
    </location>
</feature>
<dbReference type="Pfam" id="PF02720">
    <property type="entry name" value="DUF222"/>
    <property type="match status" value="1"/>
</dbReference>
<feature type="region of interest" description="Disordered" evidence="1">
    <location>
        <begin position="101"/>
        <end position="135"/>
    </location>
</feature>
<name>A0ABS4WV34_9MICO</name>
<evidence type="ECO:0000256" key="1">
    <source>
        <dbReference type="SAM" id="MobiDB-lite"/>
    </source>
</evidence>
<evidence type="ECO:0000313" key="4">
    <source>
        <dbReference type="Proteomes" id="UP001519290"/>
    </source>
</evidence>
<proteinExistence type="predicted"/>
<keyword evidence="4" id="KW-1185">Reference proteome</keyword>
<protein>
    <recommendedName>
        <fullName evidence="2">DUF222 domain-containing protein</fullName>
    </recommendedName>
</protein>
<gene>
    <name evidence="3" type="ORF">JOF43_000017</name>
</gene>
<feature type="compositionally biased region" description="Basic and acidic residues" evidence="1">
    <location>
        <begin position="101"/>
        <end position="110"/>
    </location>
</feature>
<comment type="caution">
    <text evidence="3">The sequence shown here is derived from an EMBL/GenBank/DDBJ whole genome shotgun (WGS) entry which is preliminary data.</text>
</comment>